<feature type="compositionally biased region" description="Polar residues" evidence="1">
    <location>
        <begin position="119"/>
        <end position="134"/>
    </location>
</feature>
<reference evidence="3" key="1">
    <citation type="journal article" date="2013" name="Nature">
        <title>The genomes of four tapeworm species reveal adaptations to parasitism.</title>
        <authorList>
            <person name="Tsai I.J."/>
            <person name="Zarowiecki M."/>
            <person name="Holroyd N."/>
            <person name="Garciarrubio A."/>
            <person name="Sanchez-Flores A."/>
            <person name="Brooks K.L."/>
            <person name="Tracey A."/>
            <person name="Bobes R.J."/>
            <person name="Fragoso G."/>
            <person name="Sciutto E."/>
            <person name="Aslett M."/>
            <person name="Beasley H."/>
            <person name="Bennett H.M."/>
            <person name="Cai J."/>
            <person name="Camicia F."/>
            <person name="Clark R."/>
            <person name="Cucher M."/>
            <person name="De Silva N."/>
            <person name="Day T.A."/>
            <person name="Deplazes P."/>
            <person name="Estrada K."/>
            <person name="Fernandez C."/>
            <person name="Holland P.W."/>
            <person name="Hou J."/>
            <person name="Hu S."/>
            <person name="Huckvale T."/>
            <person name="Hung S.S."/>
            <person name="Kamenetzky L."/>
            <person name="Keane J.A."/>
            <person name="Kiss F."/>
            <person name="Koziol U."/>
            <person name="Lambert O."/>
            <person name="Liu K."/>
            <person name="Luo X."/>
            <person name="Luo Y."/>
            <person name="Macchiaroli N."/>
            <person name="Nichol S."/>
            <person name="Paps J."/>
            <person name="Parkinson J."/>
            <person name="Pouchkina-Stantcheva N."/>
            <person name="Riddiford N."/>
            <person name="Rosenzvit M."/>
            <person name="Salinas G."/>
            <person name="Wasmuth J.D."/>
            <person name="Zamanian M."/>
            <person name="Zheng Y."/>
            <person name="Cai X."/>
            <person name="Soberon X."/>
            <person name="Olson P.D."/>
            <person name="Laclette J.P."/>
            <person name="Brehm K."/>
            <person name="Berriman M."/>
            <person name="Garciarrubio A."/>
            <person name="Bobes R.J."/>
            <person name="Fragoso G."/>
            <person name="Sanchez-Flores A."/>
            <person name="Estrada K."/>
            <person name="Cevallos M.A."/>
            <person name="Morett E."/>
            <person name="Gonzalez V."/>
            <person name="Portillo T."/>
            <person name="Ochoa-Leyva A."/>
            <person name="Jose M.V."/>
            <person name="Sciutto E."/>
            <person name="Landa A."/>
            <person name="Jimenez L."/>
            <person name="Valdes V."/>
            <person name="Carrero J.C."/>
            <person name="Larralde C."/>
            <person name="Morales-Montor J."/>
            <person name="Limon-Lason J."/>
            <person name="Soberon X."/>
            <person name="Laclette J.P."/>
        </authorList>
    </citation>
    <scope>NUCLEOTIDE SEQUENCE [LARGE SCALE GENOMIC DNA]</scope>
</reference>
<dbReference type="STRING" id="6211.A0A068Y301"/>
<sequence length="862" mass="95901">MNFGNFFRNISTDKSSGNRGGTTSSGSAGGGGGGGGRGGGEGGVGGGGSIFAAPSRLFESINAKTESIVSDFSHKVDLANKLDTIKKYSSIDKIGQSVLGTTFQSRPSNQPPDDPTKVPAQTSQNQEDSYSPPSQQTQQRQQQQQQQQQQLQEEEEACQGNRSEQSGAWSANYCNPHSISTPTDISNGTRSLHDFSGHTNQPPHTTSYEYHPRGGYIIRERETQESPKSHPPNRASQHRFGVDNFGRSDVEHNGARMSTEQEATQPTREVVSQGRESFSGSPCGGARANPSEVSAWQTDSRFASQACQLSSGESAEERRHENPFNKGVSVDMGTSRKETASSIMRQNTTPGFRPPRPPPPRSRSGSASESVSGCGSQSLLIESARKVSLTEEVSAKQPSSVLHSITTSVLYEEVDEPLKSAVAPPLSEEIGYLTRLQCQQIVSAVDDMIAEDIDVSHDYETEPYRRQESQSHNYWRDTPRGGSELHDAQTVESRPQEVSTYYVTEPDDTTPSKQATDGTPLSYQPSYVGREEKRLKEGEEGEEGEEGMESEVTEAKEENEVDENAHDYEYEDEEEKKWGREDEVTMETGEGRTGASTDDWHGNYGSEDEDEEEEEEEEEEEREEVEEEGEEEGRRTEGYPPTSHDVGSKGKVGTPDDSLKPFITEYVQELVTGNEIELNAKNEAFKGYMLTPQGREIFSKVVEVQGAYSGGRLDENGLRALLSRVVFVLTECHKWEDFVPAKRLLTTSLVYHIEDPMKVGEKVFLFSYIKSQPIWHSLRFWNACFFQSVQETRAKMMDQMRSDTEIDHAIIGQIRSYLNTMQVFNLHATMRYEFLRKQGDLFNLPQDDVEALSVLIDNPQTN</sequence>
<dbReference type="PANTHER" id="PTHR13663">
    <property type="entry name" value="SIMILAR TO RIKEN CDNA 6430548M08"/>
    <property type="match status" value="1"/>
</dbReference>
<feature type="compositionally biased region" description="Pro residues" evidence="1">
    <location>
        <begin position="352"/>
        <end position="361"/>
    </location>
</feature>
<evidence type="ECO:0000259" key="2">
    <source>
        <dbReference type="Pfam" id="PF12335"/>
    </source>
</evidence>
<dbReference type="Proteomes" id="UP000017246">
    <property type="component" value="Unassembled WGS sequence"/>
</dbReference>
<feature type="compositionally biased region" description="Polar residues" evidence="1">
    <location>
        <begin position="490"/>
        <end position="502"/>
    </location>
</feature>
<dbReference type="OrthoDB" id="6268344at2759"/>
<feature type="compositionally biased region" description="Low complexity" evidence="1">
    <location>
        <begin position="15"/>
        <end position="26"/>
    </location>
</feature>
<dbReference type="eggNOG" id="ENOG502QV4D">
    <property type="taxonomic scope" value="Eukaryota"/>
</dbReference>
<feature type="region of interest" description="Disordered" evidence="1">
    <location>
        <begin position="101"/>
        <end position="211"/>
    </location>
</feature>
<feature type="compositionally biased region" description="Basic and acidic residues" evidence="1">
    <location>
        <begin position="460"/>
        <end position="489"/>
    </location>
</feature>
<keyword evidence="4" id="KW-1185">Reference proteome</keyword>
<feature type="compositionally biased region" description="Gly residues" evidence="1">
    <location>
        <begin position="27"/>
        <end position="49"/>
    </location>
</feature>
<accession>A0A068Y301</accession>
<organism evidence="3 4">
    <name type="scientific">Echinococcus multilocularis</name>
    <name type="common">Fox tapeworm</name>
    <dbReference type="NCBI Taxonomy" id="6211"/>
    <lineage>
        <taxon>Eukaryota</taxon>
        <taxon>Metazoa</taxon>
        <taxon>Spiralia</taxon>
        <taxon>Lophotrochozoa</taxon>
        <taxon>Platyhelminthes</taxon>
        <taxon>Cestoda</taxon>
        <taxon>Eucestoda</taxon>
        <taxon>Cyclophyllidea</taxon>
        <taxon>Taeniidae</taxon>
        <taxon>Echinococcus</taxon>
    </lineage>
</organism>
<dbReference type="OMA" id="IRSHHIT"/>
<dbReference type="AlphaFoldDB" id="A0A068Y301"/>
<feature type="region of interest" description="Disordered" evidence="1">
    <location>
        <begin position="223"/>
        <end position="376"/>
    </location>
</feature>
<dbReference type="PANTHER" id="PTHR13663:SF2">
    <property type="entry name" value="SIMILAR TO RIKEN CDNA 6430548M08"/>
    <property type="match status" value="1"/>
</dbReference>
<reference evidence="3" key="2">
    <citation type="submission" date="2015-11" db="EMBL/GenBank/DDBJ databases">
        <authorList>
            <person name="Zhang Y."/>
            <person name="Guo Z."/>
        </authorList>
    </citation>
    <scope>NUCLEOTIDE SEQUENCE</scope>
</reference>
<feature type="compositionally biased region" description="Basic and acidic residues" evidence="1">
    <location>
        <begin position="529"/>
        <end position="538"/>
    </location>
</feature>
<feature type="compositionally biased region" description="Basic and acidic residues" evidence="1">
    <location>
        <begin position="553"/>
        <end position="568"/>
    </location>
</feature>
<feature type="compositionally biased region" description="Polar residues" evidence="1">
    <location>
        <begin position="256"/>
        <end position="267"/>
    </location>
</feature>
<dbReference type="InterPro" id="IPR022096">
    <property type="entry name" value="SBF1/SBF2"/>
</dbReference>
<evidence type="ECO:0000256" key="1">
    <source>
        <dbReference type="SAM" id="MobiDB-lite"/>
    </source>
</evidence>
<evidence type="ECO:0000313" key="4">
    <source>
        <dbReference type="Proteomes" id="UP000017246"/>
    </source>
</evidence>
<proteinExistence type="predicted"/>
<dbReference type="Pfam" id="PF12335">
    <property type="entry name" value="SBF2"/>
    <property type="match status" value="1"/>
</dbReference>
<feature type="region of interest" description="Disordered" evidence="1">
    <location>
        <begin position="460"/>
        <end position="656"/>
    </location>
</feature>
<feature type="compositionally biased region" description="Polar residues" evidence="1">
    <location>
        <begin position="509"/>
        <end position="525"/>
    </location>
</feature>
<feature type="compositionally biased region" description="Polar residues" evidence="1">
    <location>
        <begin position="340"/>
        <end position="349"/>
    </location>
</feature>
<evidence type="ECO:0000313" key="3">
    <source>
        <dbReference type="EMBL" id="CUT99494.1"/>
    </source>
</evidence>
<feature type="compositionally biased region" description="Acidic residues" evidence="1">
    <location>
        <begin position="606"/>
        <end position="631"/>
    </location>
</feature>
<name>A0A068Y301_ECHMU</name>
<feature type="domain" description="SBF1/SBF2" evidence="2">
    <location>
        <begin position="733"/>
        <end position="806"/>
    </location>
</feature>
<feature type="compositionally biased region" description="Low complexity" evidence="1">
    <location>
        <begin position="135"/>
        <end position="151"/>
    </location>
</feature>
<feature type="compositionally biased region" description="Polar residues" evidence="1">
    <location>
        <begin position="197"/>
        <end position="208"/>
    </location>
</feature>
<dbReference type="InterPro" id="IPR039872">
    <property type="entry name" value="KIAA0513"/>
</dbReference>
<feature type="region of interest" description="Disordered" evidence="1">
    <location>
        <begin position="10"/>
        <end position="51"/>
    </location>
</feature>
<feature type="compositionally biased region" description="Polar residues" evidence="1">
    <location>
        <begin position="160"/>
        <end position="190"/>
    </location>
</feature>
<dbReference type="EMBL" id="LN902845">
    <property type="protein sequence ID" value="CUT99494.1"/>
    <property type="molecule type" value="Genomic_DNA"/>
</dbReference>
<protein>
    <recommendedName>
        <fullName evidence="2">SBF1/SBF2 domain-containing protein</fullName>
    </recommendedName>
</protein>
<feature type="compositionally biased region" description="Acidic residues" evidence="1">
    <location>
        <begin position="539"/>
        <end position="552"/>
    </location>
</feature>
<feature type="compositionally biased region" description="Polar residues" evidence="1">
    <location>
        <begin position="291"/>
        <end position="313"/>
    </location>
</feature>
<feature type="compositionally biased region" description="Low complexity" evidence="1">
    <location>
        <begin position="362"/>
        <end position="376"/>
    </location>
</feature>